<organism evidence="1 2">
    <name type="scientific">Oerskovia rustica</name>
    <dbReference type="NCBI Taxonomy" id="2762237"/>
    <lineage>
        <taxon>Bacteria</taxon>
        <taxon>Bacillati</taxon>
        <taxon>Actinomycetota</taxon>
        <taxon>Actinomycetes</taxon>
        <taxon>Micrococcales</taxon>
        <taxon>Cellulomonadaceae</taxon>
        <taxon>Oerskovia</taxon>
    </lineage>
</organism>
<reference evidence="1 2" key="1">
    <citation type="submission" date="2020-08" db="EMBL/GenBank/DDBJ databases">
        <title>A Genomic Blueprint of the Chicken Gut Microbiome.</title>
        <authorList>
            <person name="Gilroy R."/>
            <person name="Ravi A."/>
            <person name="Getino M."/>
            <person name="Pursley I."/>
            <person name="Horton D.L."/>
            <person name="Alikhan N.-F."/>
            <person name="Baker D."/>
            <person name="Gharbi K."/>
            <person name="Hall N."/>
            <person name="Watson M."/>
            <person name="Adriaenssens E.M."/>
            <person name="Foster-Nyarko E."/>
            <person name="Jarju S."/>
            <person name="Secka A."/>
            <person name="Antonio M."/>
            <person name="Oren A."/>
            <person name="Chaudhuri R."/>
            <person name="La Ragione R.M."/>
            <person name="Hildebrand F."/>
            <person name="Pallen M.J."/>
        </authorList>
    </citation>
    <scope>NUCLEOTIDE SEQUENCE [LARGE SCALE GENOMIC DNA]</scope>
    <source>
        <strain evidence="1 2">Sa4CUA1</strain>
    </source>
</reference>
<gene>
    <name evidence="1" type="ORF">H9652_04255</name>
</gene>
<keyword evidence="2" id="KW-1185">Reference proteome</keyword>
<evidence type="ECO:0000313" key="1">
    <source>
        <dbReference type="EMBL" id="MBD7949621.1"/>
    </source>
</evidence>
<evidence type="ECO:0000313" key="2">
    <source>
        <dbReference type="Proteomes" id="UP000641803"/>
    </source>
</evidence>
<dbReference type="EMBL" id="JACSQQ010000005">
    <property type="protein sequence ID" value="MBD7949621.1"/>
    <property type="molecule type" value="Genomic_DNA"/>
</dbReference>
<dbReference type="Proteomes" id="UP000641803">
    <property type="component" value="Unassembled WGS sequence"/>
</dbReference>
<dbReference type="RefSeq" id="WP_191795027.1">
    <property type="nucleotide sequence ID" value="NZ_JACSQQ010000005.1"/>
</dbReference>
<comment type="caution">
    <text evidence="1">The sequence shown here is derived from an EMBL/GenBank/DDBJ whole genome shotgun (WGS) entry which is preliminary data.</text>
</comment>
<protein>
    <submittedName>
        <fullName evidence="1">Uncharacterized protein</fullName>
    </submittedName>
</protein>
<proteinExistence type="predicted"/>
<name>A0ABR8RPC6_9CELL</name>
<sequence>MSAEMLRRAAASERAEWGNPVDALIYPRASAVHLELACWLEDDAAQLEFGSPDEPGSVERSITLARLLLGEAP</sequence>
<accession>A0ABR8RPC6</accession>